<dbReference type="EMBL" id="CP000790">
    <property type="protein sequence ID" value="ABU74869.1"/>
    <property type="molecule type" value="Genomic_DNA"/>
</dbReference>
<name>A7N5X1_VIBC1</name>
<dbReference type="AlphaFoldDB" id="A7N5X1"/>
<evidence type="ECO:0000313" key="2">
    <source>
        <dbReference type="EMBL" id="ABU74869.1"/>
    </source>
</evidence>
<proteinExistence type="predicted"/>
<gene>
    <name evidence="2" type="ordered locus">VIBHAR_06995</name>
</gene>
<evidence type="ECO:0000313" key="3">
    <source>
        <dbReference type="Proteomes" id="UP000008152"/>
    </source>
</evidence>
<accession>A7N5X1</accession>
<protein>
    <submittedName>
        <fullName evidence="2">Uncharacterized protein</fullName>
    </submittedName>
</protein>
<organism evidence="2 3">
    <name type="scientific">Vibrio campbellii (strain ATCC BAA-1116)</name>
    <dbReference type="NCBI Taxonomy" id="2902295"/>
    <lineage>
        <taxon>Bacteria</taxon>
        <taxon>Pseudomonadati</taxon>
        <taxon>Pseudomonadota</taxon>
        <taxon>Gammaproteobacteria</taxon>
        <taxon>Vibrionales</taxon>
        <taxon>Vibrionaceae</taxon>
        <taxon>Vibrio</taxon>
    </lineage>
</organism>
<feature type="compositionally biased region" description="Polar residues" evidence="1">
    <location>
        <begin position="30"/>
        <end position="42"/>
    </location>
</feature>
<sequence length="42" mass="4763">MIFIHKSIFLGFKTVLTASTQPKRMLSAKHQPNSDKSINKMS</sequence>
<dbReference type="KEGG" id="vha:VIBHAR_06995"/>
<reference evidence="2 3" key="1">
    <citation type="submission" date="2007-08" db="EMBL/GenBank/DDBJ databases">
        <authorList>
            <consortium name="The Vibrio harveyi Genome Sequencing Project"/>
            <person name="Bassler B."/>
            <person name="Clifton S.W."/>
            <person name="Fulton L."/>
            <person name="Delehaunty K."/>
            <person name="Fronick C."/>
            <person name="Harrison M."/>
            <person name="Markivic C."/>
            <person name="Fulton R."/>
            <person name="Tin-Wollam A.-M."/>
            <person name="Shah N."/>
            <person name="Pepin K."/>
            <person name="Nash W."/>
            <person name="Thiruvilangam P."/>
            <person name="Bhonagiri V."/>
            <person name="Waters C."/>
            <person name="Tu K.C."/>
            <person name="Irgon J."/>
            <person name="Wilson R.K."/>
        </authorList>
    </citation>
    <scope>NUCLEOTIDE SEQUENCE [LARGE SCALE GENOMIC DNA]</scope>
    <source>
        <strain evidence="3">ATCC BAA-1116 / BB120</strain>
    </source>
</reference>
<evidence type="ECO:0000256" key="1">
    <source>
        <dbReference type="SAM" id="MobiDB-lite"/>
    </source>
</evidence>
<feature type="region of interest" description="Disordered" evidence="1">
    <location>
        <begin position="22"/>
        <end position="42"/>
    </location>
</feature>
<dbReference type="Proteomes" id="UP000008152">
    <property type="component" value="Chromosome II"/>
</dbReference>